<organism evidence="2 3">
    <name type="scientific">Leifsonia williamsii</name>
    <dbReference type="NCBI Taxonomy" id="3035919"/>
    <lineage>
        <taxon>Bacteria</taxon>
        <taxon>Bacillati</taxon>
        <taxon>Actinomycetota</taxon>
        <taxon>Actinomycetes</taxon>
        <taxon>Micrococcales</taxon>
        <taxon>Microbacteriaceae</taxon>
        <taxon>Leifsonia</taxon>
    </lineage>
</organism>
<evidence type="ECO:0000256" key="1">
    <source>
        <dbReference type="SAM" id="SignalP"/>
    </source>
</evidence>
<dbReference type="SUPFAM" id="SSF49695">
    <property type="entry name" value="gamma-Crystallin-like"/>
    <property type="match status" value="1"/>
</dbReference>
<evidence type="ECO:0000313" key="3">
    <source>
        <dbReference type="Proteomes" id="UP001174208"/>
    </source>
</evidence>
<name>A0ABT8K650_9MICO</name>
<dbReference type="InterPro" id="IPR011024">
    <property type="entry name" value="G_crystallin-like"/>
</dbReference>
<comment type="caution">
    <text evidence="2">The sequence shown here is derived from an EMBL/GenBank/DDBJ whole genome shotgun (WGS) entry which is preliminary data.</text>
</comment>
<accession>A0ABT8K650</accession>
<reference evidence="2" key="1">
    <citation type="submission" date="2023-06" db="EMBL/GenBank/DDBJ databases">
        <title>MT1 and MT2 Draft Genomes of Novel Species.</title>
        <authorList>
            <person name="Venkateswaran K."/>
        </authorList>
    </citation>
    <scope>NUCLEOTIDE SEQUENCE</scope>
    <source>
        <strain evidence="2">F6_8S_P_1B</strain>
    </source>
</reference>
<feature type="signal peptide" evidence="1">
    <location>
        <begin position="1"/>
        <end position="24"/>
    </location>
</feature>
<gene>
    <name evidence="2" type="ORF">P5G50_00530</name>
</gene>
<evidence type="ECO:0000313" key="2">
    <source>
        <dbReference type="EMBL" id="MDN4612920.1"/>
    </source>
</evidence>
<sequence length="180" mass="17936">MKRAPALVSAAALAAVLSVTTTAAAPPNQEPAAPSAGEYCAVRIEPLASGVDPATPVCFRTPDELRAYLAVVTAPRGTSALAAATTASTVLGTVYKDAGYAGGSLSFYGSGSCAGVTFGFAALDAGWRNVISSAKAFAGCHVSLYSAPSYGGSQLLCTPNCASLGALNDRVLSLVFRPAG</sequence>
<dbReference type="EMBL" id="JAROCF010000001">
    <property type="protein sequence ID" value="MDN4612920.1"/>
    <property type="molecule type" value="Genomic_DNA"/>
</dbReference>
<dbReference type="Gene3D" id="2.60.20.10">
    <property type="entry name" value="Crystallins"/>
    <property type="match status" value="1"/>
</dbReference>
<proteinExistence type="predicted"/>
<keyword evidence="1" id="KW-0732">Signal</keyword>
<keyword evidence="3" id="KW-1185">Reference proteome</keyword>
<protein>
    <submittedName>
        <fullName evidence="2">Uncharacterized protein</fullName>
    </submittedName>
</protein>
<dbReference type="Proteomes" id="UP001174208">
    <property type="component" value="Unassembled WGS sequence"/>
</dbReference>
<feature type="chain" id="PRO_5046116272" evidence="1">
    <location>
        <begin position="25"/>
        <end position="180"/>
    </location>
</feature>
<dbReference type="RefSeq" id="WP_301209739.1">
    <property type="nucleotide sequence ID" value="NZ_JAROCF010000001.1"/>
</dbReference>